<protein>
    <submittedName>
        <fullName evidence="2">Uncharacterized protein</fullName>
    </submittedName>
</protein>
<evidence type="ECO:0000313" key="3">
    <source>
        <dbReference type="Proteomes" id="UP000214684"/>
    </source>
</evidence>
<accession>A0A227PEA5</accession>
<sequence length="987" mass="111697">MIYNPNEMENEIHIIPQKVEEGQQYDPKLNSLLLKKAATFAIKIKEIEDLKKQRPIAPKLLNDLSQNYNLLSETGKWNYTVNKKQYDIDLEKYNAELKVYNENLKKFDDLNWTWQLVYNGLDPNKITHYDAFTKGIHERISFPELLEGGGIAWLEAWHENEKPKGTSPFGMYVQAEGIARIVRTEWTDCRYNTINEITPVAFGSKVILHIYTAGLYGQEVDIYLEDSEAFKPNDKLKIAEKDFFNREVKVHKLKPVDLNKKGVSGILTINDAPVNYAQKIEIEVVLDSSWIKTAGENLKIFPIIKSVKTGTFFTGFSRSYLLVSTDKKSITPDQEPIPATNMPLIVGDIETNVSHFQHCRYDSVKLDGTSIFDSNNIYQRITNTINVDVIAGKKKARSLDFDFKTDECENKPVKHINKELTVLSIPKDYELKVDASSKAEHKAKKEEKELIKTESKSSSGITYMGGLKTTQKEAVPKEKGIITVKQNQIEFDAFYNYDISMDSPSRYIDVAKYFWLGNLETQGKLSKIEALANTCAFKQNVNITIYPDIKWSIVFGFNVKKDQLTTLIPSWDQKKTIEKFSWDGNKFTEKLQEKLNTETNEDTKREIQQKIDNEKNKKETLDKINQKTLDVYKNVYGEAKPKPNPVDKPNTTKGKLSTLLKIMQDVDVSIKAQIYEDTKLELTRDFFENTAALAKQYKDLFEMVKWVSDTIQGKKDTPKNKADGDKEINELLSDARSRSRIKGLEESLTRSTQEVEILYPKFKIGADWKFELVDPKKYPALTGRSGLGYNVAFMADPLIGMKITWHILDLLCRRHPIAYAVLAAVKTLLAALGDNPDGIVVDFWVQGQISTDLSYKGNVLAGPQKITAKGDAHITAGVELSINIKGELVVGKYTSVAEVGVGAKGEVGLGIVGTLGVDDEGIWTQSSLVFDGIKLTFTAIIGARVKKKILKKDGTVEEIEIVGGESKVEIEITMLEHTFESDKFYLK</sequence>
<proteinExistence type="predicted"/>
<feature type="coiled-coil region" evidence="1">
    <location>
        <begin position="600"/>
        <end position="627"/>
    </location>
</feature>
<comment type="caution">
    <text evidence="2">The sequence shown here is derived from an EMBL/GenBank/DDBJ whole genome shotgun (WGS) entry which is preliminary data.</text>
</comment>
<dbReference type="EMBL" id="MUGS01000009">
    <property type="protein sequence ID" value="OXG07724.1"/>
    <property type="molecule type" value="Genomic_DNA"/>
</dbReference>
<dbReference type="AlphaFoldDB" id="A0A227PEA5"/>
<gene>
    <name evidence="2" type="ORF">B0A64_07690</name>
</gene>
<name>A0A227PEA5_9FLAO</name>
<evidence type="ECO:0000256" key="1">
    <source>
        <dbReference type="SAM" id="Coils"/>
    </source>
</evidence>
<keyword evidence="1" id="KW-0175">Coiled coil</keyword>
<dbReference type="Proteomes" id="UP000214684">
    <property type="component" value="Unassembled WGS sequence"/>
</dbReference>
<reference evidence="2 3" key="1">
    <citation type="submission" date="2016-11" db="EMBL/GenBank/DDBJ databases">
        <title>Whole genomes of Flavobacteriaceae.</title>
        <authorList>
            <person name="Stine C."/>
            <person name="Li C."/>
            <person name="Tadesse D."/>
        </authorList>
    </citation>
    <scope>NUCLEOTIDE SEQUENCE [LARGE SCALE GENOMIC DNA]</scope>
    <source>
        <strain evidence="2 3">DSM 24704</strain>
    </source>
</reference>
<feature type="coiled-coil region" evidence="1">
    <location>
        <begin position="83"/>
        <end position="110"/>
    </location>
</feature>
<evidence type="ECO:0000313" key="2">
    <source>
        <dbReference type="EMBL" id="OXG07724.1"/>
    </source>
</evidence>
<organism evidence="2 3">
    <name type="scientific">Flavobacterium araucananum</name>
    <dbReference type="NCBI Taxonomy" id="946678"/>
    <lineage>
        <taxon>Bacteria</taxon>
        <taxon>Pseudomonadati</taxon>
        <taxon>Bacteroidota</taxon>
        <taxon>Flavobacteriia</taxon>
        <taxon>Flavobacteriales</taxon>
        <taxon>Flavobacteriaceae</taxon>
        <taxon>Flavobacterium</taxon>
    </lineage>
</organism>
<keyword evidence="3" id="KW-1185">Reference proteome</keyword>